<dbReference type="GO" id="GO:0046872">
    <property type="term" value="F:metal ion binding"/>
    <property type="evidence" value="ECO:0007669"/>
    <property type="project" value="UniProtKB-KW"/>
</dbReference>
<dbReference type="PROSITE" id="PS51677">
    <property type="entry name" value="NODB"/>
    <property type="match status" value="1"/>
</dbReference>
<accession>A0A9X2SZI2</accession>
<dbReference type="InterPro" id="IPR011330">
    <property type="entry name" value="Glyco_hydro/deAcase_b/a-brl"/>
</dbReference>
<dbReference type="GO" id="GO:0005975">
    <property type="term" value="P:carbohydrate metabolic process"/>
    <property type="evidence" value="ECO:0007669"/>
    <property type="project" value="InterPro"/>
</dbReference>
<dbReference type="EMBL" id="JANSUY010000002">
    <property type="protein sequence ID" value="MCR9014508.1"/>
    <property type="molecule type" value="Genomic_DNA"/>
</dbReference>
<dbReference type="Gene3D" id="3.20.20.370">
    <property type="entry name" value="Glycoside hydrolase/deacetylase"/>
    <property type="match status" value="1"/>
</dbReference>
<dbReference type="GO" id="GO:0016810">
    <property type="term" value="F:hydrolase activity, acting on carbon-nitrogen (but not peptide) bonds"/>
    <property type="evidence" value="ECO:0007669"/>
    <property type="project" value="InterPro"/>
</dbReference>
<evidence type="ECO:0000313" key="5">
    <source>
        <dbReference type="Proteomes" id="UP001142175"/>
    </source>
</evidence>
<dbReference type="GO" id="GO:0016020">
    <property type="term" value="C:membrane"/>
    <property type="evidence" value="ECO:0007669"/>
    <property type="project" value="TreeGrafter"/>
</dbReference>
<dbReference type="InterPro" id="IPR050248">
    <property type="entry name" value="Polysacc_deacetylase_ArnD"/>
</dbReference>
<keyword evidence="1" id="KW-0479">Metal-binding</keyword>
<evidence type="ECO:0000256" key="2">
    <source>
        <dbReference type="ARBA" id="ARBA00022801"/>
    </source>
</evidence>
<name>A0A9X2SZI2_9BACT</name>
<gene>
    <name evidence="4" type="ORF">NU887_05635</name>
</gene>
<sequence>MTVIKSQEKEQSSIRPKVAFTFDDGSTRDMPNLKLEEWNQMILTSLKKHDAKAVLFATVGPLDNDKGRYVLSSWDKEGHRIANHTFTHPRFSDPKTTLEMFKTELIRNDAVIRAYPNFYQYFRFPYLKEGETKEKVEGFRAFMIEKGYKNGHVTIDASDWYIASRLVDRLKENPQADISGFRDFYIEHMYDRALFYDGLADQLTGRKINHTILLHHNLASALFLDDLIVHFKEKGWEIMDADEAFKDPIFEEVPMVIPAGESLIWTLAKQSGKYDKDLRYPAENGDYLKAKMDSLGL</sequence>
<dbReference type="RefSeq" id="WP_258422384.1">
    <property type="nucleotide sequence ID" value="NZ_JANSUY010000002.1"/>
</dbReference>
<evidence type="ECO:0000313" key="4">
    <source>
        <dbReference type="EMBL" id="MCR9014508.1"/>
    </source>
</evidence>
<dbReference type="Pfam" id="PF01522">
    <property type="entry name" value="Polysacc_deac_1"/>
    <property type="match status" value="1"/>
</dbReference>
<feature type="domain" description="NodB homology" evidence="3">
    <location>
        <begin position="16"/>
        <end position="239"/>
    </location>
</feature>
<keyword evidence="5" id="KW-1185">Reference proteome</keyword>
<organism evidence="4 5">
    <name type="scientific">Aquiflexum gelatinilyticum</name>
    <dbReference type="NCBI Taxonomy" id="2961943"/>
    <lineage>
        <taxon>Bacteria</taxon>
        <taxon>Pseudomonadati</taxon>
        <taxon>Bacteroidota</taxon>
        <taxon>Cytophagia</taxon>
        <taxon>Cytophagales</taxon>
        <taxon>Cyclobacteriaceae</taxon>
        <taxon>Aquiflexum</taxon>
    </lineage>
</organism>
<dbReference type="InterPro" id="IPR002509">
    <property type="entry name" value="NODB_dom"/>
</dbReference>
<dbReference type="SUPFAM" id="SSF88713">
    <property type="entry name" value="Glycoside hydrolase/deacetylase"/>
    <property type="match status" value="1"/>
</dbReference>
<evidence type="ECO:0000259" key="3">
    <source>
        <dbReference type="PROSITE" id="PS51677"/>
    </source>
</evidence>
<dbReference type="PANTHER" id="PTHR10587">
    <property type="entry name" value="GLYCOSYL TRANSFERASE-RELATED"/>
    <property type="match status" value="1"/>
</dbReference>
<reference evidence="4" key="1">
    <citation type="submission" date="2022-08" db="EMBL/GenBank/DDBJ databases">
        <authorList>
            <person name="Zhang D."/>
        </authorList>
    </citation>
    <scope>NUCLEOTIDE SEQUENCE</scope>
    <source>
        <strain evidence="4">XJ19-11</strain>
    </source>
</reference>
<proteinExistence type="predicted"/>
<keyword evidence="2" id="KW-0378">Hydrolase</keyword>
<dbReference type="AlphaFoldDB" id="A0A9X2SZI2"/>
<comment type="caution">
    <text evidence="4">The sequence shown here is derived from an EMBL/GenBank/DDBJ whole genome shotgun (WGS) entry which is preliminary data.</text>
</comment>
<dbReference type="Proteomes" id="UP001142175">
    <property type="component" value="Unassembled WGS sequence"/>
</dbReference>
<evidence type="ECO:0000256" key="1">
    <source>
        <dbReference type="ARBA" id="ARBA00022723"/>
    </source>
</evidence>
<dbReference type="PANTHER" id="PTHR10587:SF133">
    <property type="entry name" value="CHITIN DEACETYLASE 1-RELATED"/>
    <property type="match status" value="1"/>
</dbReference>
<protein>
    <submittedName>
        <fullName evidence="4">Polysaccharide deacetylase family protein</fullName>
    </submittedName>
</protein>